<dbReference type="PANTHER" id="PTHR28620:SF1">
    <property type="entry name" value="CENP-V_GFA DOMAIN-CONTAINING PROTEIN"/>
    <property type="match status" value="1"/>
</dbReference>
<gene>
    <name evidence="6" type="ORF">FF098_009160</name>
    <name evidence="5" type="ORF">GCM10011355_18430</name>
</gene>
<accession>A0A8J3A241</accession>
<evidence type="ECO:0000256" key="1">
    <source>
        <dbReference type="ARBA" id="ARBA00005495"/>
    </source>
</evidence>
<dbReference type="EMBL" id="BMGZ01000002">
    <property type="protein sequence ID" value="GGH97364.1"/>
    <property type="molecule type" value="Genomic_DNA"/>
</dbReference>
<reference evidence="5" key="3">
    <citation type="submission" date="2020-09" db="EMBL/GenBank/DDBJ databases">
        <authorList>
            <person name="Sun Q."/>
            <person name="Zhou Y."/>
        </authorList>
    </citation>
    <scope>NUCLEOTIDE SEQUENCE</scope>
    <source>
        <strain evidence="5">CGMCC 1.14984</strain>
    </source>
</reference>
<evidence type="ECO:0000259" key="4">
    <source>
        <dbReference type="PROSITE" id="PS51891"/>
    </source>
</evidence>
<dbReference type="PANTHER" id="PTHR28620">
    <property type="entry name" value="CENTROMERE PROTEIN V"/>
    <property type="match status" value="1"/>
</dbReference>
<dbReference type="InterPro" id="IPR052355">
    <property type="entry name" value="CENP-V-like"/>
</dbReference>
<dbReference type="GO" id="GO:0016846">
    <property type="term" value="F:carbon-sulfur lyase activity"/>
    <property type="evidence" value="ECO:0007669"/>
    <property type="project" value="InterPro"/>
</dbReference>
<reference evidence="5" key="1">
    <citation type="journal article" date="2014" name="Int. J. Syst. Evol. Microbiol.">
        <title>Complete genome sequence of Corynebacterium casei LMG S-19264T (=DSM 44701T), isolated from a smear-ripened cheese.</title>
        <authorList>
            <consortium name="US DOE Joint Genome Institute (JGI-PGF)"/>
            <person name="Walter F."/>
            <person name="Albersmeier A."/>
            <person name="Kalinowski J."/>
            <person name="Ruckert C."/>
        </authorList>
    </citation>
    <scope>NUCLEOTIDE SEQUENCE</scope>
    <source>
        <strain evidence="5">CGMCC 1.14984</strain>
    </source>
</reference>
<comment type="caution">
    <text evidence="5">The sequence shown here is derived from an EMBL/GenBank/DDBJ whole genome shotgun (WGS) entry which is preliminary data.</text>
</comment>
<dbReference type="GO" id="GO:0046872">
    <property type="term" value="F:metal ion binding"/>
    <property type="evidence" value="ECO:0007669"/>
    <property type="project" value="UniProtKB-KW"/>
</dbReference>
<dbReference type="AlphaFoldDB" id="A0A8J3A241"/>
<evidence type="ECO:0000313" key="8">
    <source>
        <dbReference type="Proteomes" id="UP000818603"/>
    </source>
</evidence>
<evidence type="ECO:0000313" key="6">
    <source>
        <dbReference type="EMBL" id="NHK28071.1"/>
    </source>
</evidence>
<dbReference type="InterPro" id="IPR011057">
    <property type="entry name" value="Mss4-like_sf"/>
</dbReference>
<evidence type="ECO:0000256" key="2">
    <source>
        <dbReference type="ARBA" id="ARBA00022723"/>
    </source>
</evidence>
<dbReference type="RefSeq" id="WP_155139768.1">
    <property type="nucleotide sequence ID" value="NZ_BMGZ01000002.1"/>
</dbReference>
<sequence length="117" mass="12674">MTETIKGGCHCGKVRWEAEAQLETVYDCNCSHCSKKGFLLTFVPLEKFTLLSGEDGLTEYKFNKHAISHLFCSTCGVQSHGRGVGADGVDTAAINARCVDDIDLEALTIVPVDGKSY</sequence>
<evidence type="ECO:0000313" key="5">
    <source>
        <dbReference type="EMBL" id="GGH97364.1"/>
    </source>
</evidence>
<dbReference type="Proteomes" id="UP000621856">
    <property type="component" value="Unassembled WGS sequence"/>
</dbReference>
<reference evidence="6 8" key="2">
    <citation type="submission" date="2020-02" db="EMBL/GenBank/DDBJ databases">
        <title>Genome sequence of Parvularcula flava strain NH6-79.</title>
        <authorList>
            <person name="Abdul Karim M.H."/>
            <person name="Lam M.Q."/>
            <person name="Chen S.J."/>
            <person name="Yahya A."/>
            <person name="Shahir S."/>
            <person name="Shamsir M.S."/>
            <person name="Chong C.S."/>
        </authorList>
    </citation>
    <scope>NUCLEOTIDE SEQUENCE [LARGE SCALE GENOMIC DNA]</scope>
    <source>
        <strain evidence="6 8">NH6-79</strain>
    </source>
</reference>
<protein>
    <submittedName>
        <fullName evidence="5">Aldehyde-activating protein</fullName>
    </submittedName>
    <submittedName>
        <fullName evidence="6">GFA family protein</fullName>
    </submittedName>
</protein>
<dbReference type="Proteomes" id="UP000818603">
    <property type="component" value="Unassembled WGS sequence"/>
</dbReference>
<keyword evidence="8" id="KW-1185">Reference proteome</keyword>
<organism evidence="5 7">
    <name type="scientific">Aquisalinus luteolus</name>
    <dbReference type="NCBI Taxonomy" id="1566827"/>
    <lineage>
        <taxon>Bacteria</taxon>
        <taxon>Pseudomonadati</taxon>
        <taxon>Pseudomonadota</taxon>
        <taxon>Alphaproteobacteria</taxon>
        <taxon>Parvularculales</taxon>
        <taxon>Parvularculaceae</taxon>
        <taxon>Aquisalinus</taxon>
    </lineage>
</organism>
<feature type="domain" description="CENP-V/GFA" evidence="4">
    <location>
        <begin position="5"/>
        <end position="117"/>
    </location>
</feature>
<name>A0A8J3A241_9PROT</name>
<keyword evidence="3" id="KW-0862">Zinc</keyword>
<evidence type="ECO:0000313" key="7">
    <source>
        <dbReference type="Proteomes" id="UP000621856"/>
    </source>
</evidence>
<keyword evidence="2" id="KW-0479">Metal-binding</keyword>
<dbReference type="Gene3D" id="2.170.150.70">
    <property type="match status" value="1"/>
</dbReference>
<dbReference type="Pfam" id="PF04828">
    <property type="entry name" value="GFA"/>
    <property type="match status" value="1"/>
</dbReference>
<comment type="similarity">
    <text evidence="1">Belongs to the Gfa family.</text>
</comment>
<dbReference type="PROSITE" id="PS51891">
    <property type="entry name" value="CENP_V_GFA"/>
    <property type="match status" value="1"/>
</dbReference>
<dbReference type="SUPFAM" id="SSF51316">
    <property type="entry name" value="Mss4-like"/>
    <property type="match status" value="1"/>
</dbReference>
<evidence type="ECO:0000256" key="3">
    <source>
        <dbReference type="ARBA" id="ARBA00022833"/>
    </source>
</evidence>
<proteinExistence type="inferred from homology"/>
<dbReference type="InterPro" id="IPR006913">
    <property type="entry name" value="CENP-V/GFA"/>
</dbReference>
<dbReference type="EMBL" id="VCJR02000002">
    <property type="protein sequence ID" value="NHK28071.1"/>
    <property type="molecule type" value="Genomic_DNA"/>
</dbReference>